<organism evidence="2 3">
    <name type="scientific">Spectribacter acetivorans</name>
    <dbReference type="NCBI Taxonomy" id="3075603"/>
    <lineage>
        <taxon>Bacteria</taxon>
        <taxon>Pseudomonadati</taxon>
        <taxon>Pseudomonadota</taxon>
        <taxon>Gammaproteobacteria</taxon>
        <taxon>Salinisphaerales</taxon>
        <taxon>Salinisphaeraceae</taxon>
        <taxon>Spectribacter</taxon>
    </lineage>
</organism>
<dbReference type="Pfam" id="PF14216">
    <property type="entry name" value="DUF4326"/>
    <property type="match status" value="1"/>
</dbReference>
<keyword evidence="3" id="KW-1185">Reference proteome</keyword>
<evidence type="ECO:0000313" key="2">
    <source>
        <dbReference type="EMBL" id="MDT0618990.1"/>
    </source>
</evidence>
<comment type="caution">
    <text evidence="2">The sequence shown here is derived from an EMBL/GenBank/DDBJ whole genome shotgun (WGS) entry which is preliminary data.</text>
</comment>
<dbReference type="EMBL" id="JAVRHY010000009">
    <property type="protein sequence ID" value="MDT0618990.1"/>
    <property type="molecule type" value="Genomic_DNA"/>
</dbReference>
<evidence type="ECO:0000259" key="1">
    <source>
        <dbReference type="Pfam" id="PF14216"/>
    </source>
</evidence>
<dbReference type="Proteomes" id="UP001259982">
    <property type="component" value="Unassembled WGS sequence"/>
</dbReference>
<name>A0ABU3BA72_9GAMM</name>
<proteinExistence type="predicted"/>
<reference evidence="2 3" key="1">
    <citation type="submission" date="2023-09" db="EMBL/GenBank/DDBJ databases">
        <authorList>
            <person name="Rey-Velasco X."/>
        </authorList>
    </citation>
    <scope>NUCLEOTIDE SEQUENCE [LARGE SCALE GENOMIC DNA]</scope>
    <source>
        <strain evidence="2 3">P385</strain>
    </source>
</reference>
<dbReference type="InterPro" id="IPR025475">
    <property type="entry name" value="DUF4326"/>
</dbReference>
<gene>
    <name evidence="2" type="ORF">RM531_10930</name>
</gene>
<dbReference type="RefSeq" id="WP_311659275.1">
    <property type="nucleotide sequence ID" value="NZ_JAVRHY010000009.1"/>
</dbReference>
<accession>A0ABU3BA72</accession>
<sequence length="112" mass="12082">MPHRVQQKRTRGWRLPANTVSVARPGIWGNPYRVGEHGDAGECVARFRADCESGAILAVVRGRASARRRGLDASVAAWLAPLRGRNLACFCPLDQPCHADVLLALANPGETA</sequence>
<protein>
    <submittedName>
        <fullName evidence="2">DUF4326 domain-containing protein</fullName>
    </submittedName>
</protein>
<feature type="domain" description="DUF4326" evidence="1">
    <location>
        <begin position="8"/>
        <end position="103"/>
    </location>
</feature>
<evidence type="ECO:0000313" key="3">
    <source>
        <dbReference type="Proteomes" id="UP001259982"/>
    </source>
</evidence>